<dbReference type="Gene3D" id="1.20.1070.10">
    <property type="entry name" value="Rhodopsin 7-helix transmembrane proteins"/>
    <property type="match status" value="1"/>
</dbReference>
<name>A0A8S4N2P1_OWEFU</name>
<feature type="transmembrane region" description="Helical" evidence="6">
    <location>
        <begin position="125"/>
        <end position="149"/>
    </location>
</feature>
<dbReference type="Pfam" id="PF00001">
    <property type="entry name" value="7tm_1"/>
    <property type="match status" value="1"/>
</dbReference>
<sequence>MNIVNPFFWICLGIVPFVCFGNIVMLIAVRKNPQICHNRGINIAFTVMLAVADLGTAFVTFPLKSMSYFIESDINKNLTLCLIGSEIISFTAIISGLSLSCIALEKYIRVLHPYLRTEITTKRCLIIVGVMLILAGGLSFSPAMGWNTYTDDMNDSFHCSKVTIHPLPYTFLVITCILISVVITTFCYSQIFITASRQQKQLVLEKLRFKDNQNNLESKKNDSSMFKKSQTKKTCQVHHNCYKRNCHLKIVKTGIMVLGPYFLTWVPSLTLTAIIPFKKDSGNMLVYMTLHHCCFILILLQACVNPVTYVLRMKGFRRALKNVFARNVNFRHVHERSNLISEKENTLNHSIRHVCMTLVSLHIQLSKAGSKECLYVSQSE</sequence>
<feature type="domain" description="G-protein coupled receptors family 1 profile" evidence="7">
    <location>
        <begin position="21"/>
        <end position="309"/>
    </location>
</feature>
<feature type="transmembrane region" description="Helical" evidence="6">
    <location>
        <begin position="83"/>
        <end position="104"/>
    </location>
</feature>
<dbReference type="InterPro" id="IPR017452">
    <property type="entry name" value="GPCR_Rhodpsn_7TM"/>
</dbReference>
<organism evidence="8 9">
    <name type="scientific">Owenia fusiformis</name>
    <name type="common">Polychaete worm</name>
    <dbReference type="NCBI Taxonomy" id="6347"/>
    <lineage>
        <taxon>Eukaryota</taxon>
        <taxon>Metazoa</taxon>
        <taxon>Spiralia</taxon>
        <taxon>Lophotrochozoa</taxon>
        <taxon>Annelida</taxon>
        <taxon>Polychaeta</taxon>
        <taxon>Sedentaria</taxon>
        <taxon>Canalipalpata</taxon>
        <taxon>Sabellida</taxon>
        <taxon>Oweniida</taxon>
        <taxon>Oweniidae</taxon>
        <taxon>Owenia</taxon>
    </lineage>
</organism>
<evidence type="ECO:0000313" key="9">
    <source>
        <dbReference type="Proteomes" id="UP000749559"/>
    </source>
</evidence>
<keyword evidence="3 6" id="KW-0812">Transmembrane</keyword>
<dbReference type="EMBL" id="CAIIXF020000001">
    <property type="protein sequence ID" value="CAH1774991.1"/>
    <property type="molecule type" value="Genomic_DNA"/>
</dbReference>
<dbReference type="OrthoDB" id="10266330at2759"/>
<keyword evidence="9" id="KW-1185">Reference proteome</keyword>
<dbReference type="InterPro" id="IPR000276">
    <property type="entry name" value="GPCR_Rhodpsn"/>
</dbReference>
<feature type="transmembrane region" description="Helical" evidence="6">
    <location>
        <begin position="169"/>
        <end position="193"/>
    </location>
</feature>
<evidence type="ECO:0000313" key="8">
    <source>
        <dbReference type="EMBL" id="CAH1774991.1"/>
    </source>
</evidence>
<dbReference type="PRINTS" id="PR00237">
    <property type="entry name" value="GPCRRHODOPSN"/>
</dbReference>
<comment type="subcellular location">
    <subcellularLocation>
        <location evidence="1">Cell membrane</location>
        <topology evidence="1">Multi-pass membrane protein</topology>
    </subcellularLocation>
</comment>
<reference evidence="8" key="1">
    <citation type="submission" date="2022-03" db="EMBL/GenBank/DDBJ databases">
        <authorList>
            <person name="Martin C."/>
        </authorList>
    </citation>
    <scope>NUCLEOTIDE SEQUENCE</scope>
</reference>
<evidence type="ECO:0000256" key="3">
    <source>
        <dbReference type="ARBA" id="ARBA00022692"/>
    </source>
</evidence>
<proteinExistence type="predicted"/>
<protein>
    <recommendedName>
        <fullName evidence="7">G-protein coupled receptors family 1 profile domain-containing protein</fullName>
    </recommendedName>
</protein>
<dbReference type="SUPFAM" id="SSF81321">
    <property type="entry name" value="Family A G protein-coupled receptor-like"/>
    <property type="match status" value="1"/>
</dbReference>
<feature type="transmembrane region" description="Helical" evidence="6">
    <location>
        <begin position="41"/>
        <end position="63"/>
    </location>
</feature>
<dbReference type="PANTHER" id="PTHR22750">
    <property type="entry name" value="G-PROTEIN COUPLED RECEPTOR"/>
    <property type="match status" value="1"/>
</dbReference>
<keyword evidence="4 6" id="KW-1133">Transmembrane helix</keyword>
<keyword evidence="2" id="KW-1003">Cell membrane</keyword>
<evidence type="ECO:0000256" key="5">
    <source>
        <dbReference type="ARBA" id="ARBA00023136"/>
    </source>
</evidence>
<dbReference type="AlphaFoldDB" id="A0A8S4N2P1"/>
<gene>
    <name evidence="8" type="ORF">OFUS_LOCUS2353</name>
</gene>
<evidence type="ECO:0000256" key="1">
    <source>
        <dbReference type="ARBA" id="ARBA00004651"/>
    </source>
</evidence>
<evidence type="ECO:0000256" key="4">
    <source>
        <dbReference type="ARBA" id="ARBA00022989"/>
    </source>
</evidence>
<feature type="transmembrane region" description="Helical" evidence="6">
    <location>
        <begin position="6"/>
        <end position="29"/>
    </location>
</feature>
<dbReference type="GO" id="GO:0005886">
    <property type="term" value="C:plasma membrane"/>
    <property type="evidence" value="ECO:0007669"/>
    <property type="project" value="UniProtKB-SubCell"/>
</dbReference>
<dbReference type="CDD" id="cd00637">
    <property type="entry name" value="7tm_classA_rhodopsin-like"/>
    <property type="match status" value="1"/>
</dbReference>
<dbReference type="PROSITE" id="PS50262">
    <property type="entry name" value="G_PROTEIN_RECEP_F1_2"/>
    <property type="match status" value="1"/>
</dbReference>
<evidence type="ECO:0000256" key="6">
    <source>
        <dbReference type="SAM" id="Phobius"/>
    </source>
</evidence>
<feature type="transmembrane region" description="Helical" evidence="6">
    <location>
        <begin position="289"/>
        <end position="311"/>
    </location>
</feature>
<keyword evidence="5 6" id="KW-0472">Membrane</keyword>
<dbReference type="GO" id="GO:0004930">
    <property type="term" value="F:G protein-coupled receptor activity"/>
    <property type="evidence" value="ECO:0007669"/>
    <property type="project" value="InterPro"/>
</dbReference>
<accession>A0A8S4N2P1</accession>
<evidence type="ECO:0000256" key="2">
    <source>
        <dbReference type="ARBA" id="ARBA00022475"/>
    </source>
</evidence>
<dbReference type="Proteomes" id="UP000749559">
    <property type="component" value="Unassembled WGS sequence"/>
</dbReference>
<evidence type="ECO:0000259" key="7">
    <source>
        <dbReference type="PROSITE" id="PS50262"/>
    </source>
</evidence>
<feature type="transmembrane region" description="Helical" evidence="6">
    <location>
        <begin position="253"/>
        <end position="277"/>
    </location>
</feature>
<comment type="caution">
    <text evidence="8">The sequence shown here is derived from an EMBL/GenBank/DDBJ whole genome shotgun (WGS) entry which is preliminary data.</text>
</comment>